<keyword evidence="5" id="KW-0548">Nucleotidyltransferase</keyword>
<dbReference type="InterPro" id="IPR046938">
    <property type="entry name" value="DNA_clamp_sf"/>
</dbReference>
<dbReference type="eggNOG" id="COG0789">
    <property type="taxonomic scope" value="Bacteria"/>
</dbReference>
<keyword evidence="7" id="KW-0239">DNA-directed DNA polymerase</keyword>
<evidence type="ECO:0000256" key="4">
    <source>
        <dbReference type="ARBA" id="ARBA00022679"/>
    </source>
</evidence>
<keyword evidence="8" id="KW-0238">DNA-binding</keyword>
<comment type="similarity">
    <text evidence="2">Belongs to the beta sliding clamp family.</text>
</comment>
<dbReference type="Gene3D" id="1.10.1660.10">
    <property type="match status" value="1"/>
</dbReference>
<dbReference type="GO" id="GO:0006355">
    <property type="term" value="P:regulation of DNA-templated transcription"/>
    <property type="evidence" value="ECO:0007669"/>
    <property type="project" value="InterPro"/>
</dbReference>
<dbReference type="Proteomes" id="UP000000841">
    <property type="component" value="Chromosome"/>
</dbReference>
<dbReference type="STRING" id="471857.Svir_13400"/>
<dbReference type="GO" id="GO:0008408">
    <property type="term" value="F:3'-5' exonuclease activity"/>
    <property type="evidence" value="ECO:0007669"/>
    <property type="project" value="InterPro"/>
</dbReference>
<comment type="subcellular location">
    <subcellularLocation>
        <location evidence="1">Cytoplasm</location>
    </subcellularLocation>
</comment>
<evidence type="ECO:0000256" key="7">
    <source>
        <dbReference type="ARBA" id="ARBA00022932"/>
    </source>
</evidence>
<dbReference type="Gene3D" id="3.10.150.10">
    <property type="entry name" value="DNA Polymerase III, subunit A, domain 2"/>
    <property type="match status" value="2"/>
</dbReference>
<keyword evidence="6" id="KW-0235">DNA replication</keyword>
<keyword evidence="4" id="KW-0808">Transferase</keyword>
<name>C7MQ88_SACVD</name>
<protein>
    <submittedName>
        <fullName evidence="10">Predicted transcriptional regulator</fullName>
    </submittedName>
</protein>
<dbReference type="InterPro" id="IPR022637">
    <property type="entry name" value="DNA_polIII_beta_cen"/>
</dbReference>
<organism evidence="10 11">
    <name type="scientific">Saccharomonospora viridis (strain ATCC 15386 / DSM 43017 / JCM 3036 / CCUG 5913 / NBRC 12207 / NCIMB 9602 / P101)</name>
    <name type="common">Thermoactinomyces viridis</name>
    <dbReference type="NCBI Taxonomy" id="471857"/>
    <lineage>
        <taxon>Bacteria</taxon>
        <taxon>Bacillati</taxon>
        <taxon>Actinomycetota</taxon>
        <taxon>Actinomycetes</taxon>
        <taxon>Pseudonocardiales</taxon>
        <taxon>Pseudonocardiaceae</taxon>
        <taxon>Saccharomonospora</taxon>
    </lineage>
</organism>
<dbReference type="GO" id="GO:0009360">
    <property type="term" value="C:DNA polymerase III complex"/>
    <property type="evidence" value="ECO:0007669"/>
    <property type="project" value="InterPro"/>
</dbReference>
<dbReference type="InterPro" id="IPR009061">
    <property type="entry name" value="DNA-bd_dom_put_sf"/>
</dbReference>
<proteinExistence type="inferred from homology"/>
<evidence type="ECO:0000256" key="3">
    <source>
        <dbReference type="ARBA" id="ARBA00022490"/>
    </source>
</evidence>
<reference evidence="10 11" key="1">
    <citation type="journal article" date="2009" name="Stand. Genomic Sci.">
        <title>Complete genome sequence of Saccharomonospora viridis type strain (P101).</title>
        <authorList>
            <person name="Pati A."/>
            <person name="Sikorski J."/>
            <person name="Nolan M."/>
            <person name="Lapidus A."/>
            <person name="Copeland A."/>
            <person name="Glavina Del Rio T."/>
            <person name="Lucas S."/>
            <person name="Chen F."/>
            <person name="Tice H."/>
            <person name="Pitluck S."/>
            <person name="Cheng J.F."/>
            <person name="Chertkov O."/>
            <person name="Brettin T."/>
            <person name="Han C."/>
            <person name="Detter J.C."/>
            <person name="Kuske C."/>
            <person name="Bruce D."/>
            <person name="Goodwin L."/>
            <person name="Chain P."/>
            <person name="D'haeseleer P."/>
            <person name="Chen A."/>
            <person name="Palaniappan K."/>
            <person name="Ivanova N."/>
            <person name="Mavromatis K."/>
            <person name="Mikhailova N."/>
            <person name="Rohde M."/>
            <person name="Tindall B.J."/>
            <person name="Goker M."/>
            <person name="Bristow J."/>
            <person name="Eisen J.A."/>
            <person name="Markowitz V."/>
            <person name="Hugenholtz P."/>
            <person name="Kyrpides N.C."/>
            <person name="Klenk H.P."/>
        </authorList>
    </citation>
    <scope>NUCLEOTIDE SEQUENCE [LARGE SCALE GENOMIC DNA]</scope>
    <source>
        <strain evidence="11">ATCC 15386 / DSM 43017 / JCM 3036 / NBRC 12207 / P101</strain>
    </source>
</reference>
<keyword evidence="3" id="KW-0963">Cytoplasm</keyword>
<dbReference type="PANTHER" id="PTHR30478">
    <property type="entry name" value="DNA POLYMERASE III SUBUNIT BETA"/>
    <property type="match status" value="1"/>
</dbReference>
<dbReference type="Pfam" id="PF02767">
    <property type="entry name" value="DNA_pol3_beta_2"/>
    <property type="match status" value="1"/>
</dbReference>
<dbReference type="HOGENOM" id="CLU_066011_0_0_11"/>
<dbReference type="SMART" id="SM00422">
    <property type="entry name" value="HTH_MERR"/>
    <property type="match status" value="1"/>
</dbReference>
<dbReference type="SUPFAM" id="SSF46955">
    <property type="entry name" value="Putative DNA-binding domain"/>
    <property type="match status" value="1"/>
</dbReference>
<dbReference type="GO" id="GO:0003677">
    <property type="term" value="F:DNA binding"/>
    <property type="evidence" value="ECO:0007669"/>
    <property type="project" value="UniProtKB-KW"/>
</dbReference>
<evidence type="ECO:0000256" key="1">
    <source>
        <dbReference type="ARBA" id="ARBA00004496"/>
    </source>
</evidence>
<dbReference type="RefSeq" id="WP_015785702.1">
    <property type="nucleotide sequence ID" value="NC_013159.1"/>
</dbReference>
<keyword evidence="11" id="KW-1185">Reference proteome</keyword>
<dbReference type="GO" id="GO:0006271">
    <property type="term" value="P:DNA strand elongation involved in DNA replication"/>
    <property type="evidence" value="ECO:0007669"/>
    <property type="project" value="TreeGrafter"/>
</dbReference>
<evidence type="ECO:0000313" key="10">
    <source>
        <dbReference type="EMBL" id="ACU96387.1"/>
    </source>
</evidence>
<dbReference type="PROSITE" id="PS00552">
    <property type="entry name" value="HTH_MERR_1"/>
    <property type="match status" value="1"/>
</dbReference>
<dbReference type="GO" id="GO:0005737">
    <property type="term" value="C:cytoplasm"/>
    <property type="evidence" value="ECO:0007669"/>
    <property type="project" value="UniProtKB-SubCell"/>
</dbReference>
<evidence type="ECO:0000256" key="8">
    <source>
        <dbReference type="ARBA" id="ARBA00023125"/>
    </source>
</evidence>
<sequence length="346" mass="36948">MDTISAFARRVGLTPSALRFYDDCGVLRPAHVDPDSGYRYYSPEQERDATLLRTLRKAELPLADITTVLTGTPAQARTVLATHARRLRARADAAQAAVETALRLVSGRAHVDSTVGGAELASAIRQVTPAVADSEEFPQLRCVLLECSASDLRLVATDRYRLTVRELVPHAVCGAPARALVPADALVDAAPWALRHDAVRLIIEDTGAHLVAMDTASDEASDTVPLPTHDGDYPDYRALLDALEPFTCRVVTDRSALLEALTASRDPSYVPLHADGDTLHVGGVTVPAVCSRTARLAFDAAVLGPAVEAGVGPDVLLEITADDRPVVVRSADQGSFTTLVMPVRPR</sequence>
<dbReference type="GO" id="GO:0003887">
    <property type="term" value="F:DNA-directed DNA polymerase activity"/>
    <property type="evidence" value="ECO:0007669"/>
    <property type="project" value="UniProtKB-KW"/>
</dbReference>
<dbReference type="InterPro" id="IPR000551">
    <property type="entry name" value="MerR-type_HTH_dom"/>
</dbReference>
<feature type="domain" description="HTH merR-type" evidence="9">
    <location>
        <begin position="1"/>
        <end position="71"/>
    </location>
</feature>
<dbReference type="PANTHER" id="PTHR30478:SF0">
    <property type="entry name" value="BETA SLIDING CLAMP"/>
    <property type="match status" value="1"/>
</dbReference>
<evidence type="ECO:0000256" key="2">
    <source>
        <dbReference type="ARBA" id="ARBA00010752"/>
    </source>
</evidence>
<dbReference type="eggNOG" id="COG0592">
    <property type="taxonomic scope" value="Bacteria"/>
</dbReference>
<accession>C7MQ88</accession>
<evidence type="ECO:0000259" key="9">
    <source>
        <dbReference type="PROSITE" id="PS50937"/>
    </source>
</evidence>
<dbReference type="Pfam" id="PF13411">
    <property type="entry name" value="MerR_1"/>
    <property type="match status" value="1"/>
</dbReference>
<evidence type="ECO:0000256" key="6">
    <source>
        <dbReference type="ARBA" id="ARBA00022705"/>
    </source>
</evidence>
<evidence type="ECO:0000256" key="5">
    <source>
        <dbReference type="ARBA" id="ARBA00022695"/>
    </source>
</evidence>
<evidence type="ECO:0000313" key="11">
    <source>
        <dbReference type="Proteomes" id="UP000000841"/>
    </source>
</evidence>
<dbReference type="AlphaFoldDB" id="C7MQ88"/>
<dbReference type="KEGG" id="svi:Svir_13400"/>
<dbReference type="SUPFAM" id="SSF55979">
    <property type="entry name" value="DNA clamp"/>
    <property type="match status" value="1"/>
</dbReference>
<gene>
    <name evidence="10" type="ordered locus">Svir_13400</name>
</gene>
<dbReference type="EMBL" id="CP001683">
    <property type="protein sequence ID" value="ACU96387.1"/>
    <property type="molecule type" value="Genomic_DNA"/>
</dbReference>
<dbReference type="InterPro" id="IPR001001">
    <property type="entry name" value="DNA_polIII_beta"/>
</dbReference>
<dbReference type="PROSITE" id="PS50937">
    <property type="entry name" value="HTH_MERR_2"/>
    <property type="match status" value="1"/>
</dbReference>